<evidence type="ECO:0000256" key="1">
    <source>
        <dbReference type="SAM" id="SignalP"/>
    </source>
</evidence>
<dbReference type="AlphaFoldDB" id="E4TPG2"/>
<reference evidence="2 3" key="1">
    <citation type="journal article" date="2011" name="Stand. Genomic Sci.">
        <title>Complete genome sequence of Marivirga tractuosa type strain (H-43).</title>
        <authorList>
            <person name="Pagani I."/>
            <person name="Chertkov O."/>
            <person name="Lapidus A."/>
            <person name="Lucas S."/>
            <person name="Del Rio T.G."/>
            <person name="Tice H."/>
            <person name="Copeland A."/>
            <person name="Cheng J.F."/>
            <person name="Nolan M."/>
            <person name="Saunders E."/>
            <person name="Pitluck S."/>
            <person name="Held B."/>
            <person name="Goodwin L."/>
            <person name="Liolios K."/>
            <person name="Ovchinikova G."/>
            <person name="Ivanova N."/>
            <person name="Mavromatis K."/>
            <person name="Pati A."/>
            <person name="Chen A."/>
            <person name="Palaniappan K."/>
            <person name="Land M."/>
            <person name="Hauser L."/>
            <person name="Jeffries C.D."/>
            <person name="Detter J.C."/>
            <person name="Han C."/>
            <person name="Tapia R."/>
            <person name="Ngatchou-Djao O.D."/>
            <person name="Rohde M."/>
            <person name="Goker M."/>
            <person name="Spring S."/>
            <person name="Sikorski J."/>
            <person name="Woyke T."/>
            <person name="Bristow J."/>
            <person name="Eisen J.A."/>
            <person name="Markowitz V."/>
            <person name="Hugenholtz P."/>
            <person name="Klenk H.P."/>
            <person name="Kyrpides N.C."/>
        </authorList>
    </citation>
    <scope>NUCLEOTIDE SEQUENCE [LARGE SCALE GENOMIC DNA]</scope>
    <source>
        <strain evidence="3">ATCC 23168 / DSM 4126 / NBRC 15989 / NCIMB 1408 / VKM B-1430 / H-43</strain>
    </source>
</reference>
<gene>
    <name evidence="2" type="ordered locus">Ftrac_1560</name>
</gene>
<evidence type="ECO:0000313" key="3">
    <source>
        <dbReference type="Proteomes" id="UP000008720"/>
    </source>
</evidence>
<accession>E4TPG2</accession>
<evidence type="ECO:0000313" key="2">
    <source>
        <dbReference type="EMBL" id="ADR21550.1"/>
    </source>
</evidence>
<dbReference type="OrthoDB" id="981718at2"/>
<feature type="chain" id="PRO_5003188085" description="Lipoprotein" evidence="1">
    <location>
        <begin position="25"/>
        <end position="182"/>
    </location>
</feature>
<proteinExistence type="predicted"/>
<name>E4TPG2_MARTH</name>
<dbReference type="HOGENOM" id="CLU_1480380_0_0_10"/>
<keyword evidence="1" id="KW-0732">Signal</keyword>
<dbReference type="Proteomes" id="UP000008720">
    <property type="component" value="Chromosome"/>
</dbReference>
<evidence type="ECO:0008006" key="4">
    <source>
        <dbReference type="Google" id="ProtNLM"/>
    </source>
</evidence>
<protein>
    <recommendedName>
        <fullName evidence="4">Lipoprotein</fullName>
    </recommendedName>
</protein>
<dbReference type="STRING" id="643867.Ftrac_1560"/>
<dbReference type="PROSITE" id="PS51257">
    <property type="entry name" value="PROKAR_LIPOPROTEIN"/>
    <property type="match status" value="1"/>
</dbReference>
<keyword evidence="3" id="KW-1185">Reference proteome</keyword>
<dbReference type="RefSeq" id="WP_013453697.1">
    <property type="nucleotide sequence ID" value="NC_014759.1"/>
</dbReference>
<dbReference type="KEGG" id="mtt:Ftrac_1560"/>
<dbReference type="EMBL" id="CP002349">
    <property type="protein sequence ID" value="ADR21550.1"/>
    <property type="molecule type" value="Genomic_DNA"/>
</dbReference>
<feature type="signal peptide" evidence="1">
    <location>
        <begin position="1"/>
        <end position="24"/>
    </location>
</feature>
<organism evidence="2 3">
    <name type="scientific">Marivirga tractuosa (strain ATCC 23168 / DSM 4126 / NBRC 15989 / NCIMB 1408 / VKM B-1430 / H-43)</name>
    <name type="common">Microscilla tractuosa</name>
    <name type="synonym">Flexibacter tractuosus</name>
    <dbReference type="NCBI Taxonomy" id="643867"/>
    <lineage>
        <taxon>Bacteria</taxon>
        <taxon>Pseudomonadati</taxon>
        <taxon>Bacteroidota</taxon>
        <taxon>Cytophagia</taxon>
        <taxon>Cytophagales</taxon>
        <taxon>Marivirgaceae</taxon>
        <taxon>Marivirga</taxon>
    </lineage>
</organism>
<sequence>MNTFKNLLIYSVSLIALFSLTAISCEDLSEEVTVDVPTDLTKTFRVSSTETGAFEIVEQVDLASDEIAERREQMKDFTVESFNFAVVDNLEEGSGIPTNLELLFYAGDNRVGTGTGILSGSTFEEQLNSLSSEYVTQLKNAVETYVLDDGTLLEITLEGFADVPMDYTVTFTMEATIEAGVQ</sequence>